<dbReference type="AlphaFoldDB" id="A0A285TMY9"/>
<evidence type="ECO:0000256" key="7">
    <source>
        <dbReference type="RuleBase" id="RU364069"/>
    </source>
</evidence>
<organism evidence="8 9">
    <name type="scientific">Thalassospira xiamenensis</name>
    <dbReference type="NCBI Taxonomy" id="220697"/>
    <lineage>
        <taxon>Bacteria</taxon>
        <taxon>Pseudomonadati</taxon>
        <taxon>Pseudomonadota</taxon>
        <taxon>Alphaproteobacteria</taxon>
        <taxon>Rhodospirillales</taxon>
        <taxon>Thalassospiraceae</taxon>
        <taxon>Thalassospira</taxon>
    </lineage>
</organism>
<dbReference type="EC" id="5.1.3.13" evidence="3 7"/>
<dbReference type="PANTHER" id="PTHR21047">
    <property type="entry name" value="DTDP-6-DEOXY-D-GLUCOSE-3,5 EPIMERASE"/>
    <property type="match status" value="1"/>
</dbReference>
<dbReference type="NCBIfam" id="TIGR01221">
    <property type="entry name" value="rmlC"/>
    <property type="match status" value="1"/>
</dbReference>
<dbReference type="Proteomes" id="UP000219068">
    <property type="component" value="Unassembled WGS sequence"/>
</dbReference>
<name>A0A285TMY9_9PROT</name>
<gene>
    <name evidence="8" type="ORF">SAMN05428964_104187</name>
</gene>
<proteinExistence type="inferred from homology"/>
<dbReference type="PANTHER" id="PTHR21047:SF2">
    <property type="entry name" value="THYMIDINE DIPHOSPHO-4-KETO-RHAMNOSE 3,5-EPIMERASE"/>
    <property type="match status" value="1"/>
</dbReference>
<dbReference type="Gene3D" id="2.60.120.10">
    <property type="entry name" value="Jelly Rolls"/>
    <property type="match status" value="1"/>
</dbReference>
<comment type="catalytic activity">
    <reaction evidence="1 7">
        <text>dTDP-4-dehydro-6-deoxy-alpha-D-glucose = dTDP-4-dehydro-beta-L-rhamnose</text>
        <dbReference type="Rhea" id="RHEA:16969"/>
        <dbReference type="ChEBI" id="CHEBI:57649"/>
        <dbReference type="ChEBI" id="CHEBI:62830"/>
        <dbReference type="EC" id="5.1.3.13"/>
    </reaction>
</comment>
<comment type="pathway">
    <text evidence="7">Carbohydrate biosynthesis; dTDP-L-rhamnose biosynthesis.</text>
</comment>
<evidence type="ECO:0000313" key="8">
    <source>
        <dbReference type="EMBL" id="SOC23834.1"/>
    </source>
</evidence>
<dbReference type="InterPro" id="IPR000888">
    <property type="entry name" value="RmlC-like"/>
</dbReference>
<dbReference type="EMBL" id="OBMM01000004">
    <property type="protein sequence ID" value="SOC23834.1"/>
    <property type="molecule type" value="Genomic_DNA"/>
</dbReference>
<evidence type="ECO:0000256" key="6">
    <source>
        <dbReference type="PIRSR" id="PIRSR600888-3"/>
    </source>
</evidence>
<dbReference type="UniPathway" id="UPA00124"/>
<protein>
    <recommendedName>
        <fullName evidence="4 7">dTDP-4-dehydrorhamnose 3,5-epimerase</fullName>
        <ecNumber evidence="3 7">5.1.3.13</ecNumber>
    </recommendedName>
    <alternativeName>
        <fullName evidence="7">Thymidine diphospho-4-keto-rhamnose 3,5-epimerase</fullName>
    </alternativeName>
</protein>
<evidence type="ECO:0000313" key="9">
    <source>
        <dbReference type="Proteomes" id="UP000219068"/>
    </source>
</evidence>
<evidence type="ECO:0000256" key="4">
    <source>
        <dbReference type="ARBA" id="ARBA00019595"/>
    </source>
</evidence>
<dbReference type="GO" id="GO:0008830">
    <property type="term" value="F:dTDP-4-dehydrorhamnose 3,5-epimerase activity"/>
    <property type="evidence" value="ECO:0007669"/>
    <property type="project" value="UniProtKB-UniRule"/>
</dbReference>
<evidence type="ECO:0000256" key="2">
    <source>
        <dbReference type="ARBA" id="ARBA00001997"/>
    </source>
</evidence>
<dbReference type="GO" id="GO:0000271">
    <property type="term" value="P:polysaccharide biosynthetic process"/>
    <property type="evidence" value="ECO:0007669"/>
    <property type="project" value="TreeGrafter"/>
</dbReference>
<dbReference type="CDD" id="cd00438">
    <property type="entry name" value="cupin_RmlC"/>
    <property type="match status" value="1"/>
</dbReference>
<feature type="active site" description="Proton donor" evidence="5">
    <location>
        <position position="143"/>
    </location>
</feature>
<accession>A0A285TMY9</accession>
<dbReference type="SUPFAM" id="SSF51182">
    <property type="entry name" value="RmlC-like cupins"/>
    <property type="match status" value="1"/>
</dbReference>
<dbReference type="GO" id="GO:0005829">
    <property type="term" value="C:cytosol"/>
    <property type="evidence" value="ECO:0007669"/>
    <property type="project" value="TreeGrafter"/>
</dbReference>
<comment type="similarity">
    <text evidence="7">Belongs to the dTDP-4-dehydrorhamnose 3,5-epimerase family.</text>
</comment>
<evidence type="ECO:0000256" key="5">
    <source>
        <dbReference type="PIRSR" id="PIRSR600888-1"/>
    </source>
</evidence>
<dbReference type="InterPro" id="IPR014710">
    <property type="entry name" value="RmlC-like_jellyroll"/>
</dbReference>
<feature type="active site" description="Proton acceptor" evidence="5">
    <location>
        <position position="73"/>
    </location>
</feature>
<reference evidence="8 9" key="1">
    <citation type="submission" date="2017-08" db="EMBL/GenBank/DDBJ databases">
        <authorList>
            <person name="de Groot N.N."/>
        </authorList>
    </citation>
    <scope>NUCLEOTIDE SEQUENCE [LARGE SCALE GENOMIC DNA]</scope>
    <source>
        <strain evidence="8 9">USBA 78</strain>
    </source>
</reference>
<comment type="subunit">
    <text evidence="7">Homodimer.</text>
</comment>
<evidence type="ECO:0000256" key="3">
    <source>
        <dbReference type="ARBA" id="ARBA00012098"/>
    </source>
</evidence>
<comment type="function">
    <text evidence="2 7">Catalyzes the epimerization of the C3' and C5'positions of dTDP-6-deoxy-D-xylo-4-hexulose, forming dTDP-6-deoxy-L-lyxo-4-hexulose.</text>
</comment>
<feature type="site" description="Participates in a stacking interaction with the thymidine ring of dTDP-4-oxo-6-deoxyglucose" evidence="6">
    <location>
        <position position="149"/>
    </location>
</feature>
<dbReference type="InterPro" id="IPR011051">
    <property type="entry name" value="RmlC_Cupin_sf"/>
</dbReference>
<evidence type="ECO:0000256" key="1">
    <source>
        <dbReference type="ARBA" id="ARBA00001298"/>
    </source>
</evidence>
<dbReference type="GO" id="GO:0019305">
    <property type="term" value="P:dTDP-rhamnose biosynthetic process"/>
    <property type="evidence" value="ECO:0007669"/>
    <property type="project" value="UniProtKB-UniRule"/>
</dbReference>
<keyword evidence="7" id="KW-0413">Isomerase</keyword>
<dbReference type="Pfam" id="PF00908">
    <property type="entry name" value="dTDP_sugar_isom"/>
    <property type="match status" value="1"/>
</dbReference>
<sequence length="194" mass="21881">MVCPPFQKGDSMKLESLEIPEVKLLFPKKFEDERGFFSETYNQEVFAKAGITQGFVQDNHSLSKTAGVLRGLHFQREPFAQDKLVRVLRGRILDVAVDIRPNSPTLGKSVIAEINADDWNQIFVPRGFAHGFLTLAPDTEVVYKVSCPYTPSAEQAILWNDPDLAIDWPMDESRLVLSAKDANAMSFKDYLKMV</sequence>